<dbReference type="InterPro" id="IPR036909">
    <property type="entry name" value="Cyt_c-like_dom_sf"/>
</dbReference>
<gene>
    <name evidence="7" type="ORF">CRD36_17485</name>
</gene>
<dbReference type="AlphaFoldDB" id="A0A2G4YM30"/>
<accession>A0A2G4YM30</accession>
<dbReference type="PROSITE" id="PS51007">
    <property type="entry name" value="CYTC"/>
    <property type="match status" value="1"/>
</dbReference>
<proteinExistence type="predicted"/>
<evidence type="ECO:0000256" key="4">
    <source>
        <dbReference type="PROSITE-ProRule" id="PRU00433"/>
    </source>
</evidence>
<dbReference type="GO" id="GO:0020037">
    <property type="term" value="F:heme binding"/>
    <property type="evidence" value="ECO:0007669"/>
    <property type="project" value="InterPro"/>
</dbReference>
<dbReference type="GO" id="GO:0046872">
    <property type="term" value="F:metal ion binding"/>
    <property type="evidence" value="ECO:0007669"/>
    <property type="project" value="UniProtKB-KW"/>
</dbReference>
<comment type="caution">
    <text evidence="7">The sequence shown here is derived from an EMBL/GenBank/DDBJ whole genome shotgun (WGS) entry which is preliminary data.</text>
</comment>
<keyword evidence="3 4" id="KW-0408">Iron</keyword>
<dbReference type="OrthoDB" id="7854060at2"/>
<keyword evidence="2 4" id="KW-0479">Metal-binding</keyword>
<evidence type="ECO:0000256" key="5">
    <source>
        <dbReference type="SAM" id="SignalP"/>
    </source>
</evidence>
<evidence type="ECO:0000256" key="3">
    <source>
        <dbReference type="ARBA" id="ARBA00023004"/>
    </source>
</evidence>
<dbReference type="Gene3D" id="1.10.760.10">
    <property type="entry name" value="Cytochrome c-like domain"/>
    <property type="match status" value="1"/>
</dbReference>
<keyword evidence="5" id="KW-0732">Signal</keyword>
<dbReference type="InterPro" id="IPR009056">
    <property type="entry name" value="Cyt_c-like_dom"/>
</dbReference>
<feature type="chain" id="PRO_5013834919" evidence="5">
    <location>
        <begin position="22"/>
        <end position="122"/>
    </location>
</feature>
<keyword evidence="1 4" id="KW-0349">Heme</keyword>
<dbReference type="Pfam" id="PF00034">
    <property type="entry name" value="Cytochrom_C"/>
    <property type="match status" value="1"/>
</dbReference>
<organism evidence="7 8">
    <name type="scientific">Paremcibacter congregatus</name>
    <dbReference type="NCBI Taxonomy" id="2043170"/>
    <lineage>
        <taxon>Bacteria</taxon>
        <taxon>Pseudomonadati</taxon>
        <taxon>Pseudomonadota</taxon>
        <taxon>Alphaproteobacteria</taxon>
        <taxon>Emcibacterales</taxon>
        <taxon>Emcibacteraceae</taxon>
        <taxon>Paremcibacter</taxon>
    </lineage>
</organism>
<dbReference type="GO" id="GO:0009055">
    <property type="term" value="F:electron transfer activity"/>
    <property type="evidence" value="ECO:0007669"/>
    <property type="project" value="InterPro"/>
</dbReference>
<keyword evidence="8" id="KW-1185">Reference proteome</keyword>
<name>A0A2G4YM30_9PROT</name>
<dbReference type="RefSeq" id="WP_099475251.1">
    <property type="nucleotide sequence ID" value="NZ_CP041025.1"/>
</dbReference>
<feature type="domain" description="Cytochrome c" evidence="6">
    <location>
        <begin position="31"/>
        <end position="116"/>
    </location>
</feature>
<evidence type="ECO:0000256" key="1">
    <source>
        <dbReference type="ARBA" id="ARBA00022617"/>
    </source>
</evidence>
<dbReference type="EMBL" id="PDEM01000033">
    <property type="protein sequence ID" value="PHZ83358.1"/>
    <property type="molecule type" value="Genomic_DNA"/>
</dbReference>
<evidence type="ECO:0000259" key="6">
    <source>
        <dbReference type="PROSITE" id="PS51007"/>
    </source>
</evidence>
<evidence type="ECO:0000313" key="7">
    <source>
        <dbReference type="EMBL" id="PHZ83358.1"/>
    </source>
</evidence>
<protein>
    <submittedName>
        <fullName evidence="7">Cytochrome C</fullName>
    </submittedName>
</protein>
<evidence type="ECO:0000256" key="2">
    <source>
        <dbReference type="ARBA" id="ARBA00022723"/>
    </source>
</evidence>
<sequence length="122" mass="13502">MKKIFFLCGMMFLGGAVNTQAQEANIPDFSPEAQQGYALFRENCVKCHGAQALGTGMGPPLLHPFYRPGHHDDVALARALTHGVEPHHWDFGPMPVIDAIRPEDIPKIIAFIRELQRANGIK</sequence>
<feature type="signal peptide" evidence="5">
    <location>
        <begin position="1"/>
        <end position="21"/>
    </location>
</feature>
<dbReference type="Proteomes" id="UP000229730">
    <property type="component" value="Unassembled WGS sequence"/>
</dbReference>
<dbReference type="SUPFAM" id="SSF46626">
    <property type="entry name" value="Cytochrome c"/>
    <property type="match status" value="1"/>
</dbReference>
<reference evidence="7 8" key="1">
    <citation type="submission" date="2017-10" db="EMBL/GenBank/DDBJ databases">
        <title>Frigbacter circumglobatus gen. nov. sp. nov., isolated from sediment cultured in situ.</title>
        <authorList>
            <person name="Zhao Z."/>
        </authorList>
    </citation>
    <scope>NUCLEOTIDE SEQUENCE [LARGE SCALE GENOMIC DNA]</scope>
    <source>
        <strain evidence="7 8">ZYL</strain>
    </source>
</reference>
<dbReference type="InParanoid" id="A0A2G4YM30"/>
<evidence type="ECO:0000313" key="8">
    <source>
        <dbReference type="Proteomes" id="UP000229730"/>
    </source>
</evidence>